<dbReference type="Proteomes" id="UP000228886">
    <property type="component" value="Unassembled WGS sequence"/>
</dbReference>
<name>A0A2M7E8W7_9BACT</name>
<reference evidence="2" key="1">
    <citation type="submission" date="2017-09" db="EMBL/GenBank/DDBJ databases">
        <title>Depth-based differentiation of microbial function through sediment-hosted aquifers and enrichment of novel symbionts in the deep terrestrial subsurface.</title>
        <authorList>
            <person name="Probst A.J."/>
            <person name="Ladd B."/>
            <person name="Jarett J.K."/>
            <person name="Geller-Mcgrath D.E."/>
            <person name="Sieber C.M.K."/>
            <person name="Emerson J.B."/>
            <person name="Anantharaman K."/>
            <person name="Thomas B.C."/>
            <person name="Malmstrom R."/>
            <person name="Stieglmeier M."/>
            <person name="Klingl A."/>
            <person name="Woyke T."/>
            <person name="Ryan C.M."/>
            <person name="Banfield J.F."/>
        </authorList>
    </citation>
    <scope>NUCLEOTIDE SEQUENCE [LARGE SCALE GENOMIC DNA]</scope>
</reference>
<dbReference type="InterPro" id="IPR025639">
    <property type="entry name" value="DruA"/>
</dbReference>
<dbReference type="EMBL" id="PETL01000168">
    <property type="protein sequence ID" value="PIV64196.1"/>
    <property type="molecule type" value="Genomic_DNA"/>
</dbReference>
<dbReference type="AlphaFoldDB" id="A0A2M7E8W7"/>
<protein>
    <submittedName>
        <fullName evidence="1">Uncharacterized protein</fullName>
    </submittedName>
</protein>
<sequence length="103" mass="12154">MVNNSRFLILPWVRIKHLASKLLAANVRVLPSDWLNIHGHPIYLLETFVERDRFKGTCYKSANWSYIGQTKGTSKKGHKHFSHGIIKDIYLYPLRKDFRKFLL</sequence>
<accession>A0A2M7E8W7</accession>
<dbReference type="Pfam" id="PF14236">
    <property type="entry name" value="DruA"/>
    <property type="match status" value="1"/>
</dbReference>
<comment type="caution">
    <text evidence="1">The sequence shown here is derived from an EMBL/GenBank/DDBJ whole genome shotgun (WGS) entry which is preliminary data.</text>
</comment>
<evidence type="ECO:0000313" key="1">
    <source>
        <dbReference type="EMBL" id="PIV64196.1"/>
    </source>
</evidence>
<proteinExistence type="predicted"/>
<evidence type="ECO:0000313" key="2">
    <source>
        <dbReference type="Proteomes" id="UP000228886"/>
    </source>
</evidence>
<organism evidence="1 2">
    <name type="scientific">bacterium (Candidatus Ratteibacteria) CG01_land_8_20_14_3_00_40_19</name>
    <dbReference type="NCBI Taxonomy" id="2014290"/>
    <lineage>
        <taxon>Bacteria</taxon>
        <taxon>Candidatus Ratteibacteria</taxon>
    </lineage>
</organism>
<gene>
    <name evidence="1" type="ORF">COS11_03455</name>
</gene>